<evidence type="ECO:0000313" key="2">
    <source>
        <dbReference type="Proteomes" id="UP001210865"/>
    </source>
</evidence>
<reference evidence="1 2" key="1">
    <citation type="submission" date="2022-12" db="EMBL/GenBank/DDBJ databases">
        <title>Sphingomonas abieness sp. nov., an endophytic bacterium isolated from Abies koreana.</title>
        <authorList>
            <person name="Jiang L."/>
            <person name="Lee J."/>
        </authorList>
    </citation>
    <scope>NUCLEOTIDE SEQUENCE [LARGE SCALE GENOMIC DNA]</scope>
    <source>
        <strain evidence="2">PAMB 00755</strain>
    </source>
</reference>
<gene>
    <name evidence="1" type="ORF">PBT88_07520</name>
</gene>
<sequence>MGNELSTNERADGRPVLATMALSPRRWTTDEAVAVAGSDVHEAIASAIAYIDVAFWPVPTDAKARDGWKAAMDERLRRLAIKIAPGMQPAQTQPFRDVLVEALSDLPAMVALTAAKRALHQQMDFLNQIEKVVREIAATVIAERRAARGRLEDLARDLSRPRRAALPPQEDGAPLSLDEIRKMSAHMRSLGISTGFISAEQLAEVEAAERAEAA</sequence>
<protein>
    <recommendedName>
        <fullName evidence="3">DUF3486 family protein</fullName>
    </recommendedName>
</protein>
<organism evidence="1 2">
    <name type="scientific">Sphingomonas abietis</name>
    <dbReference type="NCBI Taxonomy" id="3012344"/>
    <lineage>
        <taxon>Bacteria</taxon>
        <taxon>Pseudomonadati</taxon>
        <taxon>Pseudomonadota</taxon>
        <taxon>Alphaproteobacteria</taxon>
        <taxon>Sphingomonadales</taxon>
        <taxon>Sphingomonadaceae</taxon>
        <taxon>Sphingomonas</taxon>
    </lineage>
</organism>
<accession>A0ABY7NQY0</accession>
<proteinExistence type="predicted"/>
<dbReference type="EMBL" id="CP115174">
    <property type="protein sequence ID" value="WBO23949.1"/>
    <property type="molecule type" value="Genomic_DNA"/>
</dbReference>
<dbReference type="RefSeq" id="WP_270078578.1">
    <property type="nucleotide sequence ID" value="NZ_CP115174.1"/>
</dbReference>
<name>A0ABY7NQY0_9SPHN</name>
<evidence type="ECO:0008006" key="3">
    <source>
        <dbReference type="Google" id="ProtNLM"/>
    </source>
</evidence>
<dbReference type="Proteomes" id="UP001210865">
    <property type="component" value="Chromosome"/>
</dbReference>
<keyword evidence="2" id="KW-1185">Reference proteome</keyword>
<evidence type="ECO:0000313" key="1">
    <source>
        <dbReference type="EMBL" id="WBO23949.1"/>
    </source>
</evidence>